<dbReference type="SMART" id="SM00225">
    <property type="entry name" value="BTB"/>
    <property type="match status" value="1"/>
</dbReference>
<dbReference type="SUPFAM" id="SSF49599">
    <property type="entry name" value="TRAF domain-like"/>
    <property type="match status" value="1"/>
</dbReference>
<protein>
    <submittedName>
        <fullName evidence="4">Speckle-type POZ protein</fullName>
    </submittedName>
</protein>
<dbReference type="CDD" id="cd14733">
    <property type="entry name" value="BACK"/>
    <property type="match status" value="1"/>
</dbReference>
<dbReference type="CDD" id="cd00121">
    <property type="entry name" value="MATH"/>
    <property type="match status" value="1"/>
</dbReference>
<organism evidence="4">
    <name type="scientific">Acartia pacifica</name>
    <name type="common">Copepod</name>
    <dbReference type="NCBI Taxonomy" id="335913"/>
    <lineage>
        <taxon>Eukaryota</taxon>
        <taxon>Metazoa</taxon>
        <taxon>Ecdysozoa</taxon>
        <taxon>Arthropoda</taxon>
        <taxon>Crustacea</taxon>
        <taxon>Multicrustacea</taxon>
        <taxon>Hexanauplia</taxon>
        <taxon>Copepoda</taxon>
        <taxon>Calanoida</taxon>
        <taxon>Acartiidae</taxon>
        <taxon>Acartia</taxon>
    </lineage>
</organism>
<evidence type="ECO:0000259" key="2">
    <source>
        <dbReference type="PROSITE" id="PS50097"/>
    </source>
</evidence>
<dbReference type="PROSITE" id="PS50144">
    <property type="entry name" value="MATH"/>
    <property type="match status" value="1"/>
</dbReference>
<proteinExistence type="evidence at transcript level"/>
<dbReference type="GO" id="GO:0030163">
    <property type="term" value="P:protein catabolic process"/>
    <property type="evidence" value="ECO:0007669"/>
    <property type="project" value="UniProtKB-ARBA"/>
</dbReference>
<dbReference type="PANTHER" id="PTHR24413">
    <property type="entry name" value="SPECKLE-TYPE POZ PROTEIN"/>
    <property type="match status" value="1"/>
</dbReference>
<dbReference type="InterPro" id="IPR002083">
    <property type="entry name" value="MATH/TRAF_dom"/>
</dbReference>
<dbReference type="InterPro" id="IPR008974">
    <property type="entry name" value="TRAF-like"/>
</dbReference>
<dbReference type="AlphaFoldDB" id="A0A0U2M9H5"/>
<evidence type="ECO:0000259" key="3">
    <source>
        <dbReference type="PROSITE" id="PS50144"/>
    </source>
</evidence>
<sequence length="432" mass="48763">MDEYGEGEDGDDLRPGSPPPPPIYPLLNRFDVQMLSAERRNIKPPVECDSWCHTVVSEDKVFNYVWTIENFEKIVTLGENSKTMYSEQFVIPLRRRFTVWRLKIYPNGRTKEDEGYVTIFLKDSCRKEPANVRAIAEFSIVDGDGNRSCIKTVDKEFKVLHHSFGFNRFVKHTDLFSPASQLLTNGSLILSCKITIKQADTMNETNQFAEYLEDRETLTAAVSGAGETSKFRHDMMEMLTNAKEHAADVVIACSDGEIPCHTSILTARSPYFKAMFSMPMKESLNRRIDLTKEMDTKTMMTLLRFVYGGSIKPQKMTLSILEAADKYNLLDLKSACSLHLKKSINLENCIQMLITADRHSVKDLKGAAKEFILENSSVLHQSDAWRDSLGQNTSLLSELLQGLAASTPQAGRSEIVVGEENGTPVAKRKRKH</sequence>
<dbReference type="Pfam" id="PF22486">
    <property type="entry name" value="MATH_2"/>
    <property type="match status" value="1"/>
</dbReference>
<dbReference type="CDD" id="cd18186">
    <property type="entry name" value="BTB_POZ_ZBTB_KLHL-like"/>
    <property type="match status" value="1"/>
</dbReference>
<dbReference type="Pfam" id="PF00651">
    <property type="entry name" value="BTB"/>
    <property type="match status" value="1"/>
</dbReference>
<dbReference type="InterPro" id="IPR011333">
    <property type="entry name" value="SKP1/BTB/POZ_sf"/>
</dbReference>
<reference evidence="4" key="1">
    <citation type="journal article" date="2015" name="Sci. Rep.">
        <title>Spliced leader RNA trans-splicing discovered in copepods.</title>
        <authorList>
            <person name="Yang F."/>
            <person name="Xu D."/>
            <person name="Zhuang Y."/>
            <person name="Yi X."/>
            <person name="Huang Y."/>
            <person name="Chen H."/>
            <person name="Lin S."/>
            <person name="Campbell D.A."/>
            <person name="Sturm N.R."/>
            <person name="Liu G."/>
            <person name="Zhang H."/>
        </authorList>
    </citation>
    <scope>NUCLEOTIDE SEQUENCE</scope>
</reference>
<feature type="compositionally biased region" description="Acidic residues" evidence="1">
    <location>
        <begin position="1"/>
        <end position="11"/>
    </location>
</feature>
<name>A0A0U2M9H5_ACAPC</name>
<dbReference type="InterPro" id="IPR000210">
    <property type="entry name" value="BTB/POZ_dom"/>
</dbReference>
<feature type="region of interest" description="Disordered" evidence="1">
    <location>
        <begin position="1"/>
        <end position="20"/>
    </location>
</feature>
<dbReference type="EMBL" id="KT754653">
    <property type="protein sequence ID" value="ALS04487.1"/>
    <property type="molecule type" value="mRNA"/>
</dbReference>
<evidence type="ECO:0000256" key="1">
    <source>
        <dbReference type="SAM" id="MobiDB-lite"/>
    </source>
</evidence>
<dbReference type="Gene3D" id="1.25.40.420">
    <property type="match status" value="1"/>
</dbReference>
<dbReference type="Gene3D" id="2.60.210.10">
    <property type="entry name" value="Apoptosis, Tumor Necrosis Factor Receptor Associated Protein 2, Chain A"/>
    <property type="match status" value="1"/>
</dbReference>
<feature type="domain" description="MATH" evidence="3">
    <location>
        <begin position="61"/>
        <end position="194"/>
    </location>
</feature>
<dbReference type="SUPFAM" id="SSF54695">
    <property type="entry name" value="POZ domain"/>
    <property type="match status" value="1"/>
</dbReference>
<dbReference type="PROSITE" id="PS50097">
    <property type="entry name" value="BTB"/>
    <property type="match status" value="1"/>
</dbReference>
<dbReference type="Gene3D" id="3.30.710.10">
    <property type="entry name" value="Potassium Channel Kv1.1, Chain A"/>
    <property type="match status" value="1"/>
</dbReference>
<accession>A0A0U2M9H5</accession>
<feature type="domain" description="BTB" evidence="2">
    <location>
        <begin position="247"/>
        <end position="315"/>
    </location>
</feature>
<evidence type="ECO:0000313" key="4">
    <source>
        <dbReference type="EMBL" id="ALS04487.1"/>
    </source>
</evidence>